<keyword evidence="5" id="KW-0862">Zinc</keyword>
<gene>
    <name evidence="10" type="ORF">PMAYCL1PPCAC_26894</name>
</gene>
<keyword evidence="3" id="KW-0677">Repeat</keyword>
<feature type="non-terminal residue" evidence="10">
    <location>
        <position position="1"/>
    </location>
</feature>
<evidence type="ECO:0000259" key="9">
    <source>
        <dbReference type="PROSITE" id="PS50157"/>
    </source>
</evidence>
<dbReference type="GO" id="GO:0005634">
    <property type="term" value="C:nucleus"/>
    <property type="evidence" value="ECO:0007669"/>
    <property type="project" value="UniProtKB-SubCell"/>
</dbReference>
<proteinExistence type="predicted"/>
<dbReference type="EMBL" id="BTRK01000006">
    <property type="protein sequence ID" value="GMR56699.1"/>
    <property type="molecule type" value="Genomic_DNA"/>
</dbReference>
<dbReference type="SMART" id="SM00355">
    <property type="entry name" value="ZnF_C2H2"/>
    <property type="match status" value="3"/>
</dbReference>
<dbReference type="SUPFAM" id="SSF57667">
    <property type="entry name" value="beta-beta-alpha zinc fingers"/>
    <property type="match status" value="2"/>
</dbReference>
<evidence type="ECO:0000256" key="4">
    <source>
        <dbReference type="ARBA" id="ARBA00022771"/>
    </source>
</evidence>
<dbReference type="Proteomes" id="UP001328107">
    <property type="component" value="Unassembled WGS sequence"/>
</dbReference>
<reference evidence="11" key="1">
    <citation type="submission" date="2022-10" db="EMBL/GenBank/DDBJ databases">
        <title>Genome assembly of Pristionchus species.</title>
        <authorList>
            <person name="Yoshida K."/>
            <person name="Sommer R.J."/>
        </authorList>
    </citation>
    <scope>NUCLEOTIDE SEQUENCE [LARGE SCALE GENOMIC DNA]</scope>
    <source>
        <strain evidence="11">RS5460</strain>
    </source>
</reference>
<evidence type="ECO:0000256" key="6">
    <source>
        <dbReference type="ARBA" id="ARBA00023242"/>
    </source>
</evidence>
<keyword evidence="11" id="KW-1185">Reference proteome</keyword>
<accession>A0AAN5I9S0</accession>
<keyword evidence="2" id="KW-0479">Metal-binding</keyword>
<evidence type="ECO:0000256" key="1">
    <source>
        <dbReference type="ARBA" id="ARBA00004123"/>
    </source>
</evidence>
<evidence type="ECO:0000256" key="5">
    <source>
        <dbReference type="ARBA" id="ARBA00022833"/>
    </source>
</evidence>
<name>A0AAN5I9S0_9BILA</name>
<evidence type="ECO:0000256" key="2">
    <source>
        <dbReference type="ARBA" id="ARBA00022723"/>
    </source>
</evidence>
<dbReference type="GO" id="GO:0000978">
    <property type="term" value="F:RNA polymerase II cis-regulatory region sequence-specific DNA binding"/>
    <property type="evidence" value="ECO:0007669"/>
    <property type="project" value="TreeGrafter"/>
</dbReference>
<dbReference type="PROSITE" id="PS50157">
    <property type="entry name" value="ZINC_FINGER_C2H2_2"/>
    <property type="match status" value="1"/>
</dbReference>
<keyword evidence="4 7" id="KW-0863">Zinc-finger</keyword>
<evidence type="ECO:0000256" key="3">
    <source>
        <dbReference type="ARBA" id="ARBA00022737"/>
    </source>
</evidence>
<dbReference type="PANTHER" id="PTHR23226">
    <property type="entry name" value="ZINC FINGER AND SCAN DOMAIN-CONTAINING"/>
    <property type="match status" value="1"/>
</dbReference>
<comment type="caution">
    <text evidence="10">The sequence shown here is derived from an EMBL/GenBank/DDBJ whole genome shotgun (WGS) entry which is preliminary data.</text>
</comment>
<organism evidence="10 11">
    <name type="scientific">Pristionchus mayeri</name>
    <dbReference type="NCBI Taxonomy" id="1317129"/>
    <lineage>
        <taxon>Eukaryota</taxon>
        <taxon>Metazoa</taxon>
        <taxon>Ecdysozoa</taxon>
        <taxon>Nematoda</taxon>
        <taxon>Chromadorea</taxon>
        <taxon>Rhabditida</taxon>
        <taxon>Rhabditina</taxon>
        <taxon>Diplogasteromorpha</taxon>
        <taxon>Diplogasteroidea</taxon>
        <taxon>Neodiplogasteridae</taxon>
        <taxon>Pristionchus</taxon>
    </lineage>
</organism>
<dbReference type="InterPro" id="IPR013087">
    <property type="entry name" value="Znf_C2H2_type"/>
</dbReference>
<evidence type="ECO:0000256" key="7">
    <source>
        <dbReference type="PROSITE-ProRule" id="PRU00042"/>
    </source>
</evidence>
<feature type="domain" description="C2H2-type" evidence="9">
    <location>
        <begin position="47"/>
        <end position="73"/>
    </location>
</feature>
<dbReference type="AlphaFoldDB" id="A0AAN5I9S0"/>
<dbReference type="GO" id="GO:0008270">
    <property type="term" value="F:zinc ion binding"/>
    <property type="evidence" value="ECO:0007669"/>
    <property type="project" value="UniProtKB-KW"/>
</dbReference>
<evidence type="ECO:0000256" key="8">
    <source>
        <dbReference type="SAM" id="MobiDB-lite"/>
    </source>
</evidence>
<feature type="region of interest" description="Disordered" evidence="8">
    <location>
        <begin position="122"/>
        <end position="154"/>
    </location>
</feature>
<dbReference type="GO" id="GO:0000981">
    <property type="term" value="F:DNA-binding transcription factor activity, RNA polymerase II-specific"/>
    <property type="evidence" value="ECO:0007669"/>
    <property type="project" value="TreeGrafter"/>
</dbReference>
<comment type="subcellular location">
    <subcellularLocation>
        <location evidence="1">Nucleus</location>
    </subcellularLocation>
</comment>
<evidence type="ECO:0000313" key="10">
    <source>
        <dbReference type="EMBL" id="GMR56699.1"/>
    </source>
</evidence>
<keyword evidence="6" id="KW-0539">Nucleus</keyword>
<dbReference type="PANTHER" id="PTHR23226:SF416">
    <property type="entry name" value="FI01424P"/>
    <property type="match status" value="1"/>
</dbReference>
<dbReference type="InterPro" id="IPR036236">
    <property type="entry name" value="Znf_C2H2_sf"/>
</dbReference>
<sequence>LFCPSTGKSRSVVQLFKEKSMNDNGNVVNCEPLGAKFTLMDEEKKLFECSECGKQMTKKSIDYHKRIHSGEKPYACPYCVYSARGMTSLYTHIRMVHSIKPFTCITCDARFYRQPDLKEHVANNPGHQASLKRPWESRGGEGPIDDQPGPSRKF</sequence>
<dbReference type="Gene3D" id="3.30.160.60">
    <property type="entry name" value="Classic Zinc Finger"/>
    <property type="match status" value="2"/>
</dbReference>
<evidence type="ECO:0000313" key="11">
    <source>
        <dbReference type="Proteomes" id="UP001328107"/>
    </source>
</evidence>
<protein>
    <recommendedName>
        <fullName evidence="9">C2H2-type domain-containing protein</fullName>
    </recommendedName>
</protein>